<evidence type="ECO:0000313" key="3">
    <source>
        <dbReference type="EMBL" id="MBQ0908331.1"/>
    </source>
</evidence>
<comment type="similarity">
    <text evidence="2">Belongs to the RelE toxin family.</text>
</comment>
<dbReference type="PIRSF" id="PIRSF029218">
    <property type="entry name" value="ParE"/>
    <property type="match status" value="1"/>
</dbReference>
<dbReference type="RefSeq" id="WP_210788843.1">
    <property type="nucleotide sequence ID" value="NZ_JAGPXB010000004.1"/>
</dbReference>
<gene>
    <name evidence="3" type="ORF">KBJ98_06410</name>
</gene>
<accession>A0ABS5D2V2</accession>
<reference evidence="3 4" key="1">
    <citation type="submission" date="2021-04" db="EMBL/GenBank/DDBJ databases">
        <title>Description of novel Flavobacterium sp. F-328.</title>
        <authorList>
            <person name="Saticioglu I.B."/>
        </authorList>
    </citation>
    <scope>NUCLEOTIDE SEQUENCE [LARGE SCALE GENOMIC DNA]</scope>
    <source>
        <strain evidence="3 4">F-328</strain>
    </source>
</reference>
<organism evidence="3 4">
    <name type="scientific">Flavobacterium erciyesense</name>
    <dbReference type="NCBI Taxonomy" id="2825842"/>
    <lineage>
        <taxon>Bacteria</taxon>
        <taxon>Pseudomonadati</taxon>
        <taxon>Bacteroidota</taxon>
        <taxon>Flavobacteriia</taxon>
        <taxon>Flavobacteriales</taxon>
        <taxon>Flavobacteriaceae</taxon>
        <taxon>Flavobacterium</taxon>
    </lineage>
</organism>
<proteinExistence type="inferred from homology"/>
<keyword evidence="4" id="KW-1185">Reference proteome</keyword>
<dbReference type="Gene3D" id="3.30.2310.20">
    <property type="entry name" value="RelE-like"/>
    <property type="match status" value="1"/>
</dbReference>
<dbReference type="InterPro" id="IPR028344">
    <property type="entry name" value="ParE1/4"/>
</dbReference>
<comment type="caution">
    <text evidence="3">The sequence shown here is derived from an EMBL/GenBank/DDBJ whole genome shotgun (WGS) entry which is preliminary data.</text>
</comment>
<evidence type="ECO:0000256" key="1">
    <source>
        <dbReference type="ARBA" id="ARBA00022649"/>
    </source>
</evidence>
<dbReference type="EMBL" id="JAGPXB010000004">
    <property type="protein sequence ID" value="MBQ0908331.1"/>
    <property type="molecule type" value="Genomic_DNA"/>
</dbReference>
<dbReference type="InterPro" id="IPR035093">
    <property type="entry name" value="RelE/ParE_toxin_dom_sf"/>
</dbReference>
<evidence type="ECO:0000313" key="4">
    <source>
        <dbReference type="Proteomes" id="UP000679008"/>
    </source>
</evidence>
<sequence length="99" mass="11976">MPAYIISEKALEDINNIWIYTAENWSVEQADRYYNLIIDEIEYIVDNLDMARDFGEIRKSYRYSKVKSHLIFFKKDKANEIEVVRILHERMNIENRLAE</sequence>
<dbReference type="Proteomes" id="UP000679008">
    <property type="component" value="Unassembled WGS sequence"/>
</dbReference>
<dbReference type="InterPro" id="IPR007712">
    <property type="entry name" value="RelE/ParE_toxin"/>
</dbReference>
<protein>
    <recommendedName>
        <fullName evidence="2">Toxin</fullName>
    </recommendedName>
</protein>
<dbReference type="Pfam" id="PF05016">
    <property type="entry name" value="ParE_toxin"/>
    <property type="match status" value="1"/>
</dbReference>
<name>A0ABS5D2V2_9FLAO</name>
<evidence type="ECO:0000256" key="2">
    <source>
        <dbReference type="PIRNR" id="PIRNR029218"/>
    </source>
</evidence>
<keyword evidence="1" id="KW-1277">Toxin-antitoxin system</keyword>